<dbReference type="EMBL" id="CABPRJ010002393">
    <property type="protein sequence ID" value="VVC45065.1"/>
    <property type="molecule type" value="Genomic_DNA"/>
</dbReference>
<dbReference type="GO" id="GO:0005886">
    <property type="term" value="C:plasma membrane"/>
    <property type="evidence" value="ECO:0007669"/>
    <property type="project" value="UniProtKB-SubCell"/>
</dbReference>
<evidence type="ECO:0000256" key="8">
    <source>
        <dbReference type="ARBA" id="ARBA00023170"/>
    </source>
</evidence>
<dbReference type="PANTHER" id="PTHR11866:SF16">
    <property type="entry name" value="PROSTAGLANDIN E2 RECEPTOR EP4 SUBTYPE-LIKE PROTEIN"/>
    <property type="match status" value="1"/>
</dbReference>
<name>A0A5E4NP86_9HEMI</name>
<evidence type="ECO:0000256" key="3">
    <source>
        <dbReference type="ARBA" id="ARBA00022475"/>
    </source>
</evidence>
<dbReference type="AlphaFoldDB" id="A0A5E4NP86"/>
<feature type="transmembrane region" description="Helical" evidence="12">
    <location>
        <begin position="30"/>
        <end position="55"/>
    </location>
</feature>
<comment type="similarity">
    <text evidence="2">Belongs to the G-protein coupled receptor 1 family.</text>
</comment>
<feature type="transmembrane region" description="Helical" evidence="12">
    <location>
        <begin position="286"/>
        <end position="306"/>
    </location>
</feature>
<dbReference type="OrthoDB" id="5959154at2759"/>
<dbReference type="Pfam" id="PF00001">
    <property type="entry name" value="7tm_1"/>
    <property type="match status" value="1"/>
</dbReference>
<evidence type="ECO:0000256" key="11">
    <source>
        <dbReference type="SAM" id="MobiDB-lite"/>
    </source>
</evidence>
<evidence type="ECO:0000256" key="12">
    <source>
        <dbReference type="SAM" id="Phobius"/>
    </source>
</evidence>
<feature type="transmembrane region" description="Helical" evidence="12">
    <location>
        <begin position="105"/>
        <end position="130"/>
    </location>
</feature>
<sequence>METVGRNATTALSPSTTQSSPRLNDTEEPVAIVALKLIIFIVGIFGNLLALYILYRTRSTFNQKHGFMLRCLATNDCILLVYVLVRLCVKLLWPNTVWPMWTCRIRGLAVFFELNSGGVATMMAVERWVALTKPFFYREHVSLCLLKRVMIVQWIGIFCSASVPCVVFGLYEDKSTCLRYRNAKNPLDVLFTNLYFSYGVFLCVVIIFMNVAVTRALCMKDGSQNNNVLVRRDRRGILINGATREERTFARLMLLLSVAFFTCWIPQMITIPLARFISDENQIKPLFFVADLLSALHFVMDPYLYVLQHCTLVKSICLNREARKSSSVATVTMGSRDCII</sequence>
<dbReference type="GO" id="GO:0004930">
    <property type="term" value="F:G protein-coupled receptor activity"/>
    <property type="evidence" value="ECO:0007669"/>
    <property type="project" value="UniProtKB-KW"/>
</dbReference>
<keyword evidence="5 12" id="KW-1133">Transmembrane helix</keyword>
<feature type="transmembrane region" description="Helical" evidence="12">
    <location>
        <begin position="67"/>
        <end position="85"/>
    </location>
</feature>
<dbReference type="SUPFAM" id="SSF81321">
    <property type="entry name" value="Family A G protein-coupled receptor-like"/>
    <property type="match status" value="1"/>
</dbReference>
<keyword evidence="10" id="KW-0807">Transducer</keyword>
<feature type="transmembrane region" description="Helical" evidence="12">
    <location>
        <begin position="252"/>
        <end position="274"/>
    </location>
</feature>
<feature type="transmembrane region" description="Helical" evidence="12">
    <location>
        <begin position="191"/>
        <end position="213"/>
    </location>
</feature>
<dbReference type="PANTHER" id="PTHR11866">
    <property type="entry name" value="G-PROTEIN COUPLED RECEPTOR FAMILY 1 MEMBER"/>
    <property type="match status" value="1"/>
</dbReference>
<organism evidence="14 15">
    <name type="scientific">Cinara cedri</name>
    <dbReference type="NCBI Taxonomy" id="506608"/>
    <lineage>
        <taxon>Eukaryota</taxon>
        <taxon>Metazoa</taxon>
        <taxon>Ecdysozoa</taxon>
        <taxon>Arthropoda</taxon>
        <taxon>Hexapoda</taxon>
        <taxon>Insecta</taxon>
        <taxon>Pterygota</taxon>
        <taxon>Neoptera</taxon>
        <taxon>Paraneoptera</taxon>
        <taxon>Hemiptera</taxon>
        <taxon>Sternorrhyncha</taxon>
        <taxon>Aphidomorpha</taxon>
        <taxon>Aphidoidea</taxon>
        <taxon>Aphididae</taxon>
        <taxon>Lachninae</taxon>
        <taxon>Cinara</taxon>
    </lineage>
</organism>
<gene>
    <name evidence="14" type="ORF">CINCED_3A009477</name>
</gene>
<proteinExistence type="inferred from homology"/>
<dbReference type="GO" id="GO:0007204">
    <property type="term" value="P:positive regulation of cytosolic calcium ion concentration"/>
    <property type="evidence" value="ECO:0007669"/>
    <property type="project" value="TreeGrafter"/>
</dbReference>
<evidence type="ECO:0000256" key="10">
    <source>
        <dbReference type="ARBA" id="ARBA00023224"/>
    </source>
</evidence>
<keyword evidence="8 14" id="KW-0675">Receptor</keyword>
<protein>
    <submittedName>
        <fullName evidence="14">GPCR, rhodopsin-like, 7TM,G protein-coupled receptor, rhodopsin-like</fullName>
    </submittedName>
</protein>
<dbReference type="InterPro" id="IPR000276">
    <property type="entry name" value="GPCR_Rhodpsn"/>
</dbReference>
<keyword evidence="4 12" id="KW-0812">Transmembrane</keyword>
<evidence type="ECO:0000256" key="2">
    <source>
        <dbReference type="ARBA" id="ARBA00010663"/>
    </source>
</evidence>
<accession>A0A5E4NP86</accession>
<dbReference type="Gene3D" id="1.20.1070.10">
    <property type="entry name" value="Rhodopsin 7-helix transmembrane proteins"/>
    <property type="match status" value="1"/>
</dbReference>
<keyword evidence="6" id="KW-0297">G-protein coupled receptor</keyword>
<evidence type="ECO:0000313" key="14">
    <source>
        <dbReference type="EMBL" id="VVC45065.1"/>
    </source>
</evidence>
<evidence type="ECO:0000313" key="15">
    <source>
        <dbReference type="Proteomes" id="UP000325440"/>
    </source>
</evidence>
<evidence type="ECO:0000256" key="7">
    <source>
        <dbReference type="ARBA" id="ARBA00023136"/>
    </source>
</evidence>
<evidence type="ECO:0000256" key="9">
    <source>
        <dbReference type="ARBA" id="ARBA00023180"/>
    </source>
</evidence>
<evidence type="ECO:0000256" key="4">
    <source>
        <dbReference type="ARBA" id="ARBA00022692"/>
    </source>
</evidence>
<feature type="region of interest" description="Disordered" evidence="11">
    <location>
        <begin position="1"/>
        <end position="23"/>
    </location>
</feature>
<dbReference type="PROSITE" id="PS50262">
    <property type="entry name" value="G_PROTEIN_RECEP_F1_2"/>
    <property type="match status" value="1"/>
</dbReference>
<evidence type="ECO:0000256" key="1">
    <source>
        <dbReference type="ARBA" id="ARBA00004651"/>
    </source>
</evidence>
<keyword evidence="7 12" id="KW-0472">Membrane</keyword>
<keyword evidence="9" id="KW-0325">Glycoprotein</keyword>
<keyword evidence="15" id="KW-1185">Reference proteome</keyword>
<dbReference type="InterPro" id="IPR017452">
    <property type="entry name" value="GPCR_Rhodpsn_7TM"/>
</dbReference>
<reference evidence="14 15" key="1">
    <citation type="submission" date="2019-08" db="EMBL/GenBank/DDBJ databases">
        <authorList>
            <person name="Alioto T."/>
            <person name="Alioto T."/>
            <person name="Gomez Garrido J."/>
        </authorList>
    </citation>
    <scope>NUCLEOTIDE SEQUENCE [LARGE SCALE GENOMIC DNA]</scope>
</reference>
<feature type="domain" description="G-protein coupled receptors family 1 profile" evidence="13">
    <location>
        <begin position="46"/>
        <end position="305"/>
    </location>
</feature>
<dbReference type="GO" id="GO:0007189">
    <property type="term" value="P:adenylate cyclase-activating G protein-coupled receptor signaling pathway"/>
    <property type="evidence" value="ECO:0007669"/>
    <property type="project" value="TreeGrafter"/>
</dbReference>
<dbReference type="InterPro" id="IPR008365">
    <property type="entry name" value="Prostanoid_rcpt"/>
</dbReference>
<evidence type="ECO:0000256" key="5">
    <source>
        <dbReference type="ARBA" id="ARBA00022989"/>
    </source>
</evidence>
<dbReference type="PRINTS" id="PR00237">
    <property type="entry name" value="GPCRRHODOPSN"/>
</dbReference>
<keyword evidence="3" id="KW-1003">Cell membrane</keyword>
<comment type="subcellular location">
    <subcellularLocation>
        <location evidence="1">Cell membrane</location>
        <topology evidence="1">Multi-pass membrane protein</topology>
    </subcellularLocation>
</comment>
<dbReference type="Proteomes" id="UP000325440">
    <property type="component" value="Unassembled WGS sequence"/>
</dbReference>
<evidence type="ECO:0000259" key="13">
    <source>
        <dbReference type="PROSITE" id="PS50262"/>
    </source>
</evidence>
<evidence type="ECO:0000256" key="6">
    <source>
        <dbReference type="ARBA" id="ARBA00023040"/>
    </source>
</evidence>
<feature type="transmembrane region" description="Helical" evidence="12">
    <location>
        <begin position="151"/>
        <end position="171"/>
    </location>
</feature>